<dbReference type="Proteomes" id="UP001156881">
    <property type="component" value="Unassembled WGS sequence"/>
</dbReference>
<sequence>MDEQTHTFAVETSAQIEVLHSAMVALMAEALRRLDPEDREDVLVRFVSTVSDVPPGAPSPSATRFLESVVEAIPRHANRFADEVRTALE</sequence>
<proteinExistence type="predicted"/>
<organism evidence="2 3">
    <name type="scientific">Methylobacterium brachythecii</name>
    <dbReference type="NCBI Taxonomy" id="1176177"/>
    <lineage>
        <taxon>Bacteria</taxon>
        <taxon>Pseudomonadati</taxon>
        <taxon>Pseudomonadota</taxon>
        <taxon>Alphaproteobacteria</taxon>
        <taxon>Hyphomicrobiales</taxon>
        <taxon>Methylobacteriaceae</taxon>
        <taxon>Methylobacterium</taxon>
    </lineage>
</organism>
<protein>
    <submittedName>
        <fullName evidence="2">Uncharacterized protein</fullName>
    </submittedName>
</protein>
<name>A0A7W6ANC4_9HYPH</name>
<reference evidence="4" key="2">
    <citation type="journal article" date="2019" name="Int. J. Syst. Evol. Microbiol.">
        <title>The Global Catalogue of Microorganisms (GCM) 10K type strain sequencing project: providing services to taxonomists for standard genome sequencing and annotation.</title>
        <authorList>
            <consortium name="The Broad Institute Genomics Platform"/>
            <consortium name="The Broad Institute Genome Sequencing Center for Infectious Disease"/>
            <person name="Wu L."/>
            <person name="Ma J."/>
        </authorList>
    </citation>
    <scope>NUCLEOTIDE SEQUENCE [LARGE SCALE GENOMIC DNA]</scope>
    <source>
        <strain evidence="4">NBRC 107710</strain>
    </source>
</reference>
<evidence type="ECO:0000313" key="3">
    <source>
        <dbReference type="Proteomes" id="UP000517759"/>
    </source>
</evidence>
<reference evidence="1" key="4">
    <citation type="submission" date="2023-01" db="EMBL/GenBank/DDBJ databases">
        <title>Draft genome sequence of Methylobacterium brachythecii strain NBRC 107710.</title>
        <authorList>
            <person name="Sun Q."/>
            <person name="Mori K."/>
        </authorList>
    </citation>
    <scope>NUCLEOTIDE SEQUENCE</scope>
    <source>
        <strain evidence="1">NBRC 107710</strain>
    </source>
</reference>
<reference evidence="2 3" key="3">
    <citation type="submission" date="2020-08" db="EMBL/GenBank/DDBJ databases">
        <title>Genomic Encyclopedia of Type Strains, Phase IV (KMG-IV): sequencing the most valuable type-strain genomes for metagenomic binning, comparative biology and taxonomic classification.</title>
        <authorList>
            <person name="Goeker M."/>
        </authorList>
    </citation>
    <scope>NUCLEOTIDE SEQUENCE [LARGE SCALE GENOMIC DNA]</scope>
    <source>
        <strain evidence="2 3">DSM 24105</strain>
    </source>
</reference>
<accession>A0A7W6ANC4</accession>
<evidence type="ECO:0000313" key="4">
    <source>
        <dbReference type="Proteomes" id="UP001156881"/>
    </source>
</evidence>
<dbReference type="EMBL" id="BSPG01000018">
    <property type="protein sequence ID" value="GLS45108.1"/>
    <property type="molecule type" value="Genomic_DNA"/>
</dbReference>
<keyword evidence="4" id="KW-1185">Reference proteome</keyword>
<evidence type="ECO:0000313" key="1">
    <source>
        <dbReference type="EMBL" id="GLS45108.1"/>
    </source>
</evidence>
<dbReference type="EMBL" id="JACIDN010000007">
    <property type="protein sequence ID" value="MBB3904230.1"/>
    <property type="molecule type" value="Genomic_DNA"/>
</dbReference>
<evidence type="ECO:0000313" key="2">
    <source>
        <dbReference type="EMBL" id="MBB3904230.1"/>
    </source>
</evidence>
<dbReference type="Proteomes" id="UP000517759">
    <property type="component" value="Unassembled WGS sequence"/>
</dbReference>
<dbReference type="AlphaFoldDB" id="A0A7W6ANC4"/>
<comment type="caution">
    <text evidence="2">The sequence shown here is derived from an EMBL/GenBank/DDBJ whole genome shotgun (WGS) entry which is preliminary data.</text>
</comment>
<reference evidence="1" key="1">
    <citation type="journal article" date="2014" name="Int. J. Syst. Evol. Microbiol.">
        <title>Complete genome of a new Firmicutes species belonging to the dominant human colonic microbiota ('Ruminococcus bicirculans') reveals two chromosomes and a selective capacity to utilize plant glucans.</title>
        <authorList>
            <consortium name="NISC Comparative Sequencing Program"/>
            <person name="Wegmann U."/>
            <person name="Louis P."/>
            <person name="Goesmann A."/>
            <person name="Henrissat B."/>
            <person name="Duncan S.H."/>
            <person name="Flint H.J."/>
        </authorList>
    </citation>
    <scope>NUCLEOTIDE SEQUENCE</scope>
    <source>
        <strain evidence="1">NBRC 107710</strain>
    </source>
</reference>
<dbReference type="RefSeq" id="WP_183507897.1">
    <property type="nucleotide sequence ID" value="NZ_BSPG01000018.1"/>
</dbReference>
<gene>
    <name evidence="1" type="ORF">GCM10007884_30970</name>
    <name evidence="2" type="ORF">GGR33_003749</name>
</gene>